<reference evidence="14 15" key="1">
    <citation type="submission" date="2020-02" db="EMBL/GenBank/DDBJ databases">
        <title>Genome assembly of a novel Clostridium senegalense strain.</title>
        <authorList>
            <person name="Gupta T.B."/>
            <person name="Jauregui R."/>
            <person name="Maclean P."/>
            <person name="Nawarathana A."/>
            <person name="Brightwell G."/>
        </authorList>
    </citation>
    <scope>NUCLEOTIDE SEQUENCE [LARGE SCALE GENOMIC DNA]</scope>
    <source>
        <strain evidence="14 15">AGRFS4</strain>
    </source>
</reference>
<organism evidence="14 15">
    <name type="scientific">Clostridium senegalense</name>
    <dbReference type="NCBI Taxonomy" id="1465809"/>
    <lineage>
        <taxon>Bacteria</taxon>
        <taxon>Bacillati</taxon>
        <taxon>Bacillota</taxon>
        <taxon>Clostridia</taxon>
        <taxon>Eubacteriales</taxon>
        <taxon>Clostridiaceae</taxon>
        <taxon>Clostridium</taxon>
    </lineage>
</organism>
<dbReference type="GO" id="GO:0005886">
    <property type="term" value="C:plasma membrane"/>
    <property type="evidence" value="ECO:0007669"/>
    <property type="project" value="UniProtKB-SubCell"/>
</dbReference>
<evidence type="ECO:0000256" key="3">
    <source>
        <dbReference type="ARBA" id="ARBA00022500"/>
    </source>
</evidence>
<evidence type="ECO:0000256" key="10">
    <source>
        <dbReference type="SAM" id="Coils"/>
    </source>
</evidence>
<dbReference type="Pfam" id="PF02743">
    <property type="entry name" value="dCache_1"/>
    <property type="match status" value="1"/>
</dbReference>
<sequence length="680" mass="75240">MKAKKVSFLRGRRSIKTQMITKIVGAFLCVLIAILISVTILASRILVDNSKQTLKNIVNQTSHLVYKYAEDCLEITEILSDNTSIKDANISNEKKLDVLKYSVKKYDLLSIGFTDKNGKLYATSTSEILDASKEKYFQASIKGEKYVSSTEFSELFNKYIVTYSVPVKSGNEIIGVVSIIQDAAKITESLKEAQYGKSGAVYVIDSTGATILSNDFNDIESKENIIEEAKSDKEVENIAKYHRKLLNGESGVGDYTYHGRTKYLAYQPIEGTEGWGVCMLIDKDEVLQSLSKLQMVLVITIIIALIIAIGVSMKIAINFTKALTKIKDAVKTIENGDFTMTLTDKDLSYNDEIGDIYRSIKESKASMAELIKSVRDNSKIINEQALVLQDTSNNLLSGSSNIVYAVQEAAKGNDEQSSHLSLINESMNNFSEKIVEMDKAVKNISEMAMLIGENADESNKDMKDLVKSIERFNENFKGFTEIIYSMNTKIKSVNEITTVISAIAGQTNLLALNAAIEAARAGEAGQGFSVVADEIRKLAEKSKESVVEITKVIEIVLEESNKIYVSTEDMQKDIEGQRGNVDKAIKSFENISLNIKETVPKIEMVNESSGEINKEGEVIADRLDNATAISEEISATTEEISASTEEFNSSSEEVNNAAEKLLDLAMELNKKMEIFKLEEN</sequence>
<dbReference type="PROSITE" id="PS50885">
    <property type="entry name" value="HAMP"/>
    <property type="match status" value="1"/>
</dbReference>
<keyword evidence="5 11" id="KW-1133">Transmembrane helix</keyword>
<evidence type="ECO:0000259" key="13">
    <source>
        <dbReference type="PROSITE" id="PS50885"/>
    </source>
</evidence>
<evidence type="ECO:0000256" key="8">
    <source>
        <dbReference type="ARBA" id="ARBA00029447"/>
    </source>
</evidence>
<evidence type="ECO:0000256" key="6">
    <source>
        <dbReference type="ARBA" id="ARBA00023136"/>
    </source>
</evidence>
<dbReference type="CDD" id="cd18773">
    <property type="entry name" value="PDC1_HK_sensor"/>
    <property type="match status" value="1"/>
</dbReference>
<feature type="coiled-coil region" evidence="10">
    <location>
        <begin position="651"/>
        <end position="678"/>
    </location>
</feature>
<keyword evidence="6 11" id="KW-0472">Membrane</keyword>
<dbReference type="SMART" id="SM00283">
    <property type="entry name" value="MA"/>
    <property type="match status" value="1"/>
</dbReference>
<dbReference type="Gene3D" id="3.30.450.20">
    <property type="entry name" value="PAS domain"/>
    <property type="match status" value="1"/>
</dbReference>
<dbReference type="InterPro" id="IPR004089">
    <property type="entry name" value="MCPsignal_dom"/>
</dbReference>
<keyword evidence="4 11" id="KW-0812">Transmembrane</keyword>
<dbReference type="SUPFAM" id="SSF103190">
    <property type="entry name" value="Sensory domain-like"/>
    <property type="match status" value="1"/>
</dbReference>
<feature type="transmembrane region" description="Helical" evidence="11">
    <location>
        <begin position="295"/>
        <end position="317"/>
    </location>
</feature>
<keyword evidence="3" id="KW-0145">Chemotaxis</keyword>
<evidence type="ECO:0000313" key="15">
    <source>
        <dbReference type="Proteomes" id="UP000481872"/>
    </source>
</evidence>
<proteinExistence type="inferred from homology"/>
<dbReference type="RefSeq" id="WP_199870493.1">
    <property type="nucleotide sequence ID" value="NZ_JAAGPU010000027.1"/>
</dbReference>
<feature type="domain" description="HAMP" evidence="13">
    <location>
        <begin position="317"/>
        <end position="372"/>
    </location>
</feature>
<dbReference type="InterPro" id="IPR029151">
    <property type="entry name" value="Sensor-like_sf"/>
</dbReference>
<comment type="subcellular location">
    <subcellularLocation>
        <location evidence="1">Cell membrane</location>
        <topology evidence="1">Multi-pass membrane protein</topology>
    </subcellularLocation>
</comment>
<feature type="transmembrane region" description="Helical" evidence="11">
    <location>
        <begin position="20"/>
        <end position="42"/>
    </location>
</feature>
<feature type="domain" description="Methyl-accepting transducer" evidence="12">
    <location>
        <begin position="391"/>
        <end position="655"/>
    </location>
</feature>
<keyword evidence="10" id="KW-0175">Coiled coil</keyword>
<evidence type="ECO:0000313" key="14">
    <source>
        <dbReference type="EMBL" id="NEU05849.1"/>
    </source>
</evidence>
<evidence type="ECO:0000256" key="1">
    <source>
        <dbReference type="ARBA" id="ARBA00004651"/>
    </source>
</evidence>
<evidence type="ECO:0000256" key="4">
    <source>
        <dbReference type="ARBA" id="ARBA00022692"/>
    </source>
</evidence>
<dbReference type="PROSITE" id="PS50111">
    <property type="entry name" value="CHEMOTAXIS_TRANSDUC_2"/>
    <property type="match status" value="1"/>
</dbReference>
<keyword evidence="7 9" id="KW-0807">Transducer</keyword>
<gene>
    <name evidence="14" type="ORF">G3M99_13515</name>
</gene>
<dbReference type="InterPro" id="IPR033479">
    <property type="entry name" value="dCache_1"/>
</dbReference>
<dbReference type="PANTHER" id="PTHR32089">
    <property type="entry name" value="METHYL-ACCEPTING CHEMOTAXIS PROTEIN MCPB"/>
    <property type="match status" value="1"/>
</dbReference>
<keyword evidence="15" id="KW-1185">Reference proteome</keyword>
<evidence type="ECO:0000256" key="2">
    <source>
        <dbReference type="ARBA" id="ARBA00022475"/>
    </source>
</evidence>
<dbReference type="Pfam" id="PF00015">
    <property type="entry name" value="MCPsignal"/>
    <property type="match status" value="1"/>
</dbReference>
<dbReference type="Proteomes" id="UP000481872">
    <property type="component" value="Unassembled WGS sequence"/>
</dbReference>
<dbReference type="PANTHER" id="PTHR32089:SF112">
    <property type="entry name" value="LYSOZYME-LIKE PROTEIN-RELATED"/>
    <property type="match status" value="1"/>
</dbReference>
<dbReference type="GO" id="GO:0007165">
    <property type="term" value="P:signal transduction"/>
    <property type="evidence" value="ECO:0007669"/>
    <property type="project" value="UniProtKB-KW"/>
</dbReference>
<comment type="caution">
    <text evidence="14">The sequence shown here is derived from an EMBL/GenBank/DDBJ whole genome shotgun (WGS) entry which is preliminary data.</text>
</comment>
<accession>A0A6M0H5D7</accession>
<dbReference type="Gene3D" id="1.10.287.950">
    <property type="entry name" value="Methyl-accepting chemotaxis protein"/>
    <property type="match status" value="1"/>
</dbReference>
<keyword evidence="2" id="KW-1003">Cell membrane</keyword>
<name>A0A6M0H5D7_9CLOT</name>
<comment type="similarity">
    <text evidence="8">Belongs to the methyl-accepting chemotaxis (MCP) protein family.</text>
</comment>
<dbReference type="AlphaFoldDB" id="A0A6M0H5D7"/>
<evidence type="ECO:0000256" key="7">
    <source>
        <dbReference type="ARBA" id="ARBA00023224"/>
    </source>
</evidence>
<dbReference type="EMBL" id="JAAGPU010000027">
    <property type="protein sequence ID" value="NEU05849.1"/>
    <property type="molecule type" value="Genomic_DNA"/>
</dbReference>
<evidence type="ECO:0000259" key="12">
    <source>
        <dbReference type="PROSITE" id="PS50111"/>
    </source>
</evidence>
<dbReference type="CDD" id="cd12912">
    <property type="entry name" value="PDC2_MCP_like"/>
    <property type="match status" value="1"/>
</dbReference>
<dbReference type="GO" id="GO:0006935">
    <property type="term" value="P:chemotaxis"/>
    <property type="evidence" value="ECO:0007669"/>
    <property type="project" value="UniProtKB-KW"/>
</dbReference>
<dbReference type="InterPro" id="IPR003660">
    <property type="entry name" value="HAMP_dom"/>
</dbReference>
<evidence type="ECO:0000256" key="9">
    <source>
        <dbReference type="PROSITE-ProRule" id="PRU00284"/>
    </source>
</evidence>
<evidence type="ECO:0000256" key="5">
    <source>
        <dbReference type="ARBA" id="ARBA00022989"/>
    </source>
</evidence>
<dbReference type="SUPFAM" id="SSF58104">
    <property type="entry name" value="Methyl-accepting chemotaxis protein (MCP) signaling domain"/>
    <property type="match status" value="1"/>
</dbReference>
<protein>
    <submittedName>
        <fullName evidence="14">Methyl-accepting chemotaxis protein</fullName>
    </submittedName>
</protein>
<evidence type="ECO:0000256" key="11">
    <source>
        <dbReference type="SAM" id="Phobius"/>
    </source>
</evidence>